<sequence>MCEKFDIQLKIVGDRDLYLVATPAEDNAHVLALLGPLQPWDTMLHQLTLVFVLRKYLNDITGVSLIIVYRCVVHTVYARAAGTRIYIRDNRVIKGEEGKDEEKAGEDTEVTATLTATATATATETTTVTTTVRMTVTVTVTVTVVVEEVTVASPLSRNDIHVAEDDEGEPGRGML</sequence>
<evidence type="ECO:0000313" key="2">
    <source>
        <dbReference type="Proteomes" id="UP000614350"/>
    </source>
</evidence>
<gene>
    <name evidence="1" type="ORF">HZH66_007180</name>
</gene>
<organism evidence="1 2">
    <name type="scientific">Vespula vulgaris</name>
    <name type="common">Yellow jacket</name>
    <name type="synonym">Wasp</name>
    <dbReference type="NCBI Taxonomy" id="7454"/>
    <lineage>
        <taxon>Eukaryota</taxon>
        <taxon>Metazoa</taxon>
        <taxon>Ecdysozoa</taxon>
        <taxon>Arthropoda</taxon>
        <taxon>Hexapoda</taxon>
        <taxon>Insecta</taxon>
        <taxon>Pterygota</taxon>
        <taxon>Neoptera</taxon>
        <taxon>Endopterygota</taxon>
        <taxon>Hymenoptera</taxon>
        <taxon>Apocrita</taxon>
        <taxon>Aculeata</taxon>
        <taxon>Vespoidea</taxon>
        <taxon>Vespidae</taxon>
        <taxon>Vespinae</taxon>
        <taxon>Vespula</taxon>
    </lineage>
</organism>
<comment type="caution">
    <text evidence="1">The sequence shown here is derived from an EMBL/GenBank/DDBJ whole genome shotgun (WGS) entry which is preliminary data.</text>
</comment>
<dbReference type="Proteomes" id="UP000614350">
    <property type="component" value="Unassembled WGS sequence"/>
</dbReference>
<name>A0A834N6P5_VESVU</name>
<proteinExistence type="predicted"/>
<evidence type="ECO:0000313" key="1">
    <source>
        <dbReference type="EMBL" id="KAF7396318.1"/>
    </source>
</evidence>
<protein>
    <submittedName>
        <fullName evidence="1">Uncharacterized protein</fullName>
    </submittedName>
</protein>
<reference evidence="1" key="1">
    <citation type="journal article" date="2020" name="G3 (Bethesda)">
        <title>High-Quality Assemblies for Three Invasive Social Wasps from the &lt;i&gt;Vespula&lt;/i&gt; Genus.</title>
        <authorList>
            <person name="Harrop T.W.R."/>
            <person name="Guhlin J."/>
            <person name="McLaughlin G.M."/>
            <person name="Permina E."/>
            <person name="Stockwell P."/>
            <person name="Gilligan J."/>
            <person name="Le Lec M.F."/>
            <person name="Gruber M.A.M."/>
            <person name="Quinn O."/>
            <person name="Lovegrove M."/>
            <person name="Duncan E.J."/>
            <person name="Remnant E.J."/>
            <person name="Van Eeckhoven J."/>
            <person name="Graham B."/>
            <person name="Knapp R.A."/>
            <person name="Langford K.W."/>
            <person name="Kronenberg Z."/>
            <person name="Press M.O."/>
            <person name="Eacker S.M."/>
            <person name="Wilson-Rankin E.E."/>
            <person name="Purcell J."/>
            <person name="Lester P.J."/>
            <person name="Dearden P.K."/>
        </authorList>
    </citation>
    <scope>NUCLEOTIDE SEQUENCE</scope>
    <source>
        <strain evidence="1">Marl-1</strain>
    </source>
</reference>
<dbReference type="AlphaFoldDB" id="A0A834N6P5"/>
<dbReference type="EMBL" id="JACSEA010000007">
    <property type="protein sequence ID" value="KAF7396318.1"/>
    <property type="molecule type" value="Genomic_DNA"/>
</dbReference>
<accession>A0A834N6P5</accession>
<keyword evidence="2" id="KW-1185">Reference proteome</keyword>